<evidence type="ECO:0000256" key="1">
    <source>
        <dbReference type="SAM" id="MobiDB-lite"/>
    </source>
</evidence>
<dbReference type="EMBL" id="JH660645">
    <property type="protein sequence ID" value="EIM26741.1"/>
    <property type="molecule type" value="Genomic_DNA"/>
</dbReference>
<keyword evidence="3" id="KW-1185">Reference proteome</keyword>
<organism evidence="2 3">
    <name type="scientific">Microvirga lotononidis</name>
    <dbReference type="NCBI Taxonomy" id="864069"/>
    <lineage>
        <taxon>Bacteria</taxon>
        <taxon>Pseudomonadati</taxon>
        <taxon>Pseudomonadota</taxon>
        <taxon>Alphaproteobacteria</taxon>
        <taxon>Hyphomicrobiales</taxon>
        <taxon>Methylobacteriaceae</taxon>
        <taxon>Microvirga</taxon>
    </lineage>
</organism>
<proteinExistence type="predicted"/>
<feature type="region of interest" description="Disordered" evidence="1">
    <location>
        <begin position="53"/>
        <end position="79"/>
    </location>
</feature>
<dbReference type="PATRIC" id="fig|864069.3.peg.3581"/>
<evidence type="ECO:0000313" key="2">
    <source>
        <dbReference type="EMBL" id="EIM26741.1"/>
    </source>
</evidence>
<reference evidence="2 3" key="1">
    <citation type="submission" date="2012-02" db="EMBL/GenBank/DDBJ databases">
        <title>Improved High-Quality Draft sequence of Microvirga sp. WSM3557.</title>
        <authorList>
            <consortium name="US DOE Joint Genome Institute"/>
            <person name="Lucas S."/>
            <person name="Han J."/>
            <person name="Lapidus A."/>
            <person name="Cheng J.-F."/>
            <person name="Goodwin L."/>
            <person name="Pitluck S."/>
            <person name="Peters L."/>
            <person name="Zhang X."/>
            <person name="Detter J.C."/>
            <person name="Han C."/>
            <person name="Tapia R."/>
            <person name="Land M."/>
            <person name="Hauser L."/>
            <person name="Kyrpides N."/>
            <person name="Ivanova N."/>
            <person name="Pagani I."/>
            <person name="Brau L."/>
            <person name="Yates R."/>
            <person name="O'Hara G."/>
            <person name="Rui T."/>
            <person name="Howieson J."/>
            <person name="Reeve W."/>
            <person name="Woyke T."/>
        </authorList>
    </citation>
    <scope>NUCLEOTIDE SEQUENCE [LARGE SCALE GENOMIC DNA]</scope>
    <source>
        <strain evidence="2 3">WSM3557</strain>
    </source>
</reference>
<protein>
    <submittedName>
        <fullName evidence="2">Uncharacterized protein</fullName>
    </submittedName>
</protein>
<dbReference type="HOGENOM" id="CLU_1738394_0_0_5"/>
<dbReference type="Proteomes" id="UP000003947">
    <property type="component" value="Unassembled WGS sequence"/>
</dbReference>
<sequence length="147" mass="16154">MTDEEVEVVAEELANVGGLSWYPGRTKGELLRAVSDRYRDQARAAIAALERLRQGAQDSSAPQPHASEAGQANTAQALPAPATFQIGSIVVYRPPRDRRAMPCRIEKLEEGRAHLVPCAKPDIGWVVLDTLQSMPPEEHPQRHKSLV</sequence>
<gene>
    <name evidence="2" type="ORF">MicloDRAFT_00032910</name>
</gene>
<dbReference type="AlphaFoldDB" id="I4YRZ9"/>
<evidence type="ECO:0000313" key="3">
    <source>
        <dbReference type="Proteomes" id="UP000003947"/>
    </source>
</evidence>
<accession>I4YRZ9</accession>
<name>I4YRZ9_9HYPH</name>